<dbReference type="SUPFAM" id="SSF55729">
    <property type="entry name" value="Acyl-CoA N-acyltransferases (Nat)"/>
    <property type="match status" value="1"/>
</dbReference>
<dbReference type="GO" id="GO:0016747">
    <property type="term" value="F:acyltransferase activity, transferring groups other than amino-acyl groups"/>
    <property type="evidence" value="ECO:0007669"/>
    <property type="project" value="InterPro"/>
</dbReference>
<dbReference type="Pfam" id="PF00583">
    <property type="entry name" value="Acetyltransf_1"/>
    <property type="match status" value="1"/>
</dbReference>
<reference evidence="2 3" key="1">
    <citation type="journal article" date="2015" name="Genome Announc.">
        <title>Genome Sequence of Ureaplasma diversum Strain ATCC 49782.</title>
        <authorList>
            <person name="Marques L.M."/>
            <person name="Guimaraes A.M."/>
            <person name="Martins H.B."/>
            <person name="Rezende I.S."/>
            <person name="Barbosa M.S."/>
            <person name="Campos G.B."/>
            <person name="do Nascimento N.C."/>
            <person name="Dos Santos A.P."/>
            <person name="Amorim A.T."/>
            <person name="Santos V.M."/>
            <person name="Messick J.B."/>
            <person name="Timenetsky J."/>
        </authorList>
    </citation>
    <scope>NUCLEOTIDE SEQUENCE [LARGE SCALE GENOMIC DNA]</scope>
    <source>
        <strain evidence="2 3">ATCC 49782</strain>
    </source>
</reference>
<dbReference type="Gene3D" id="3.40.630.30">
    <property type="match status" value="1"/>
</dbReference>
<dbReference type="InterPro" id="IPR016181">
    <property type="entry name" value="Acyl_CoA_acyltransferase"/>
</dbReference>
<evidence type="ECO:0000313" key="2">
    <source>
        <dbReference type="EMBL" id="AJQ45289.1"/>
    </source>
</evidence>
<accession>A0A0C5RPC0</accession>
<evidence type="ECO:0000313" key="3">
    <source>
        <dbReference type="Proteomes" id="UP000032261"/>
    </source>
</evidence>
<dbReference type="EMBL" id="CP009770">
    <property type="protein sequence ID" value="AJQ45289.1"/>
    <property type="molecule type" value="Genomic_DNA"/>
</dbReference>
<dbReference type="PROSITE" id="PS51186">
    <property type="entry name" value="GNAT"/>
    <property type="match status" value="1"/>
</dbReference>
<dbReference type="AlphaFoldDB" id="A0A0C5RPC0"/>
<dbReference type="Proteomes" id="UP000032261">
    <property type="component" value="Chromosome"/>
</dbReference>
<organism evidence="2 3">
    <name type="scientific">Ureaplasma diversum</name>
    <dbReference type="NCBI Taxonomy" id="42094"/>
    <lineage>
        <taxon>Bacteria</taxon>
        <taxon>Bacillati</taxon>
        <taxon>Mycoplasmatota</taxon>
        <taxon>Mycoplasmoidales</taxon>
        <taxon>Mycoplasmoidaceae</taxon>
        <taxon>Ureaplasma</taxon>
    </lineage>
</organism>
<evidence type="ECO:0000259" key="1">
    <source>
        <dbReference type="PROSITE" id="PS51186"/>
    </source>
</evidence>
<feature type="domain" description="N-acetyltransferase" evidence="1">
    <location>
        <begin position="7"/>
        <end position="147"/>
    </location>
</feature>
<dbReference type="STRING" id="42094.JM47_01520"/>
<dbReference type="InterPro" id="IPR000182">
    <property type="entry name" value="GNAT_dom"/>
</dbReference>
<proteinExistence type="predicted"/>
<protein>
    <recommendedName>
        <fullName evidence="1">N-acetyltransferase domain-containing protein</fullName>
    </recommendedName>
</protein>
<dbReference type="RefSeq" id="WP_208895214.1">
    <property type="nucleotide sequence ID" value="NZ_CP009770.1"/>
</dbReference>
<dbReference type="HOGENOM" id="CLU_013985_23_0_14"/>
<dbReference type="KEGG" id="ude:JM47_01520"/>
<sequence length="147" mass="17208">MLSYILVNNSSLNEQWIKQIAHLEQSIFNQYEAYSESNLRSMYLDQEQYGFIIVLVDQDVAAYLIYLKTLDHNEIMKIAVKEQYRRNSLGTVLLDQLKQENKTILLEVAANNTIAINFYLKNGFIKDSVRKHYYANDVDALLLSYKN</sequence>
<dbReference type="CDD" id="cd04301">
    <property type="entry name" value="NAT_SF"/>
    <property type="match status" value="1"/>
</dbReference>
<dbReference type="PANTHER" id="PTHR47542">
    <property type="entry name" value="ACYL-COA N-ACYLTRANSFERASES (NAT) SUPERFAMILY PROTEIN"/>
    <property type="match status" value="1"/>
</dbReference>
<dbReference type="PANTHER" id="PTHR47542:SF2">
    <property type="entry name" value="ACYL-COA N-ACYLTRANSFERASES (NAT) SUPERFAMILY PROTEIN"/>
    <property type="match status" value="1"/>
</dbReference>
<name>A0A0C5RPC0_9BACT</name>
<gene>
    <name evidence="2" type="ORF">JM47_01520</name>
</gene>
<dbReference type="PATRIC" id="fig|42094.4.peg.295"/>